<evidence type="ECO:0000256" key="2">
    <source>
        <dbReference type="ARBA" id="ARBA00022801"/>
    </source>
</evidence>
<dbReference type="InterPro" id="IPR041517">
    <property type="entry name" value="DEGP_PDZ"/>
</dbReference>
<dbReference type="AlphaFoldDB" id="A0A422QF64"/>
<keyword evidence="2" id="KW-0378">Hydrolase</keyword>
<dbReference type="Gene3D" id="2.40.10.10">
    <property type="entry name" value="Trypsin-like serine proteases"/>
    <property type="match status" value="2"/>
</dbReference>
<dbReference type="PANTHER" id="PTHR45980:SF9">
    <property type="entry name" value="PROTEASE DO-LIKE 10, MITOCHONDRIAL-RELATED"/>
    <property type="match status" value="1"/>
</dbReference>
<dbReference type="Pfam" id="PF17815">
    <property type="entry name" value="PDZ_3"/>
    <property type="match status" value="1"/>
</dbReference>
<evidence type="ECO:0000256" key="1">
    <source>
        <dbReference type="ARBA" id="ARBA00022670"/>
    </source>
</evidence>
<keyword evidence="3" id="KW-0720">Serine protease</keyword>
<dbReference type="Proteomes" id="UP000283254">
    <property type="component" value="Unassembled WGS sequence"/>
</dbReference>
<feature type="domain" description="Protease Do-like PDZ" evidence="5">
    <location>
        <begin position="384"/>
        <end position="527"/>
    </location>
</feature>
<protein>
    <submittedName>
        <fullName evidence="6">Peptidase S1</fullName>
    </submittedName>
</protein>
<reference evidence="6" key="1">
    <citation type="submission" date="2014-10" db="EMBL/GenBank/DDBJ databases">
        <title>Massilia sp. genome.</title>
        <authorList>
            <person name="Xu B."/>
            <person name="Dai L."/>
            <person name="Huang Z."/>
        </authorList>
    </citation>
    <scope>NUCLEOTIDE SEQUENCE [LARGE SCALE GENOMIC DNA]</scope>
    <source>
        <strain evidence="6">CFS-1</strain>
    </source>
</reference>
<dbReference type="PANTHER" id="PTHR45980">
    <property type="match status" value="1"/>
</dbReference>
<feature type="chain" id="PRO_5019172932" evidence="4">
    <location>
        <begin position="23"/>
        <end position="535"/>
    </location>
</feature>
<dbReference type="GO" id="GO:0004252">
    <property type="term" value="F:serine-type endopeptidase activity"/>
    <property type="evidence" value="ECO:0007669"/>
    <property type="project" value="InterPro"/>
</dbReference>
<sequence>MKTLPTLRLAALLLGVCSAAHAQDTVPPEAQAMPAPAPAPAPAVAPAVAPPAAKSAVPAPVLPAVENSVVKIFATIRRPEPYKPWTKAAPASVTGSGVIIEGKRILTNAHVVGYASQVEVQASQSGDKVAAKVIALARGIDLAVLELEDPSFFDKRPPVPRAPVLPDVRQQVFAYGYPVGGNSLSTTTGIVSRVEFVNYGAFSSGLRIQIDAPINPGNSGGPVISGERMVGLAFAGATNAQNIGYVIPNEEIELFLRDVADGRYDGKPLLHDSVQTLENPALRQFLKLDKSVEGAVVHRPYQVDASWPLKEWDVITHIGEYAVDNQGMVKLGSNLRVRFQYRIQQVARNGKVPMTIIRGGKQMKVEVPATGPRPLLISDLDGGYPSYFIYGPITFSRATSEFMSFVAGSAPGMNAYAFNASPLVTQRGDSPTPEREELVVISAPFFPHKLVSGYNNRFGSVIESVNGQPVRSLRHLVELLRDLKDEQVVLRFDQRYGETMILPRQATLAATESILSDNGIRTQGSEDMMKVWERK</sequence>
<dbReference type="InterPro" id="IPR001940">
    <property type="entry name" value="Peptidase_S1C"/>
</dbReference>
<evidence type="ECO:0000259" key="5">
    <source>
        <dbReference type="Pfam" id="PF17815"/>
    </source>
</evidence>
<dbReference type="SUPFAM" id="SSF50494">
    <property type="entry name" value="Trypsin-like serine proteases"/>
    <property type="match status" value="1"/>
</dbReference>
<feature type="signal peptide" evidence="4">
    <location>
        <begin position="1"/>
        <end position="22"/>
    </location>
</feature>
<keyword evidence="7" id="KW-1185">Reference proteome</keyword>
<dbReference type="Gene3D" id="3.20.190.20">
    <property type="match status" value="1"/>
</dbReference>
<dbReference type="GO" id="GO:0006508">
    <property type="term" value="P:proteolysis"/>
    <property type="evidence" value="ECO:0007669"/>
    <property type="project" value="UniProtKB-KW"/>
</dbReference>
<dbReference type="PRINTS" id="PR00834">
    <property type="entry name" value="PROTEASES2C"/>
</dbReference>
<dbReference type="Gene3D" id="2.30.42.10">
    <property type="match status" value="1"/>
</dbReference>
<proteinExistence type="predicted"/>
<dbReference type="RefSeq" id="WP_123071595.1">
    <property type="nucleotide sequence ID" value="NZ_JSAB01000315.1"/>
</dbReference>
<dbReference type="EMBL" id="JSAB01000315">
    <property type="protein sequence ID" value="RNF28610.1"/>
    <property type="molecule type" value="Genomic_DNA"/>
</dbReference>
<name>A0A422QF64_9BURK</name>
<comment type="caution">
    <text evidence="6">The sequence shown here is derived from an EMBL/GenBank/DDBJ whole genome shotgun (WGS) entry which is preliminary data.</text>
</comment>
<dbReference type="OrthoDB" id="9758917at2"/>
<evidence type="ECO:0000256" key="4">
    <source>
        <dbReference type="SAM" id="SignalP"/>
    </source>
</evidence>
<dbReference type="InterPro" id="IPR009003">
    <property type="entry name" value="Peptidase_S1_PA"/>
</dbReference>
<dbReference type="Pfam" id="PF13365">
    <property type="entry name" value="Trypsin_2"/>
    <property type="match status" value="1"/>
</dbReference>
<dbReference type="InterPro" id="IPR046449">
    <property type="entry name" value="DEGP_PDZ_sf"/>
</dbReference>
<keyword evidence="4" id="KW-0732">Signal</keyword>
<evidence type="ECO:0000256" key="3">
    <source>
        <dbReference type="ARBA" id="ARBA00022825"/>
    </source>
</evidence>
<accession>A0A422QF64</accession>
<gene>
    <name evidence="6" type="ORF">NM04_22350</name>
</gene>
<keyword evidence="1" id="KW-0645">Protease</keyword>
<dbReference type="InterPro" id="IPR036034">
    <property type="entry name" value="PDZ_sf"/>
</dbReference>
<evidence type="ECO:0000313" key="7">
    <source>
        <dbReference type="Proteomes" id="UP000283254"/>
    </source>
</evidence>
<dbReference type="InterPro" id="IPR043504">
    <property type="entry name" value="Peptidase_S1_PA_chymotrypsin"/>
</dbReference>
<evidence type="ECO:0000313" key="6">
    <source>
        <dbReference type="EMBL" id="RNF28610.1"/>
    </source>
</evidence>
<organism evidence="6 7">
    <name type="scientific">Massilia aurea</name>
    <dbReference type="NCBI Taxonomy" id="373040"/>
    <lineage>
        <taxon>Bacteria</taxon>
        <taxon>Pseudomonadati</taxon>
        <taxon>Pseudomonadota</taxon>
        <taxon>Betaproteobacteria</taxon>
        <taxon>Burkholderiales</taxon>
        <taxon>Oxalobacteraceae</taxon>
        <taxon>Telluria group</taxon>
        <taxon>Massilia</taxon>
    </lineage>
</organism>